<dbReference type="InterPro" id="IPR052399">
    <property type="entry name" value="Phage_Baseplate_Assmbl_Protein"/>
</dbReference>
<dbReference type="PANTHER" id="PTHR37829">
    <property type="entry name" value="PHAGE-LIKE ELEMENT PBSX PROTEIN XKDT"/>
    <property type="match status" value="1"/>
</dbReference>
<dbReference type="RefSeq" id="WP_052400218.1">
    <property type="nucleotide sequence ID" value="NZ_CP009552.1"/>
</dbReference>
<dbReference type="GeneID" id="25399573"/>
<dbReference type="AlphaFoldDB" id="A0A0A7GG09"/>
<reference evidence="2 3" key="1">
    <citation type="journal article" date="2015" name="Appl. Environ. Microbiol.">
        <title>The Geoglobus acetivorans genome: Fe(III) reduction, acetate utilization, autotrophic growth, and degradation of aromatic compounds in a hyperthermophilic archaeon.</title>
        <authorList>
            <person name="Mardanov A.V."/>
            <person name="Slododkina G.B."/>
            <person name="Slobodkin A.I."/>
            <person name="Beletsky A.V."/>
            <person name="Gavrilov S.N."/>
            <person name="Kublanov I.V."/>
            <person name="Bonch-Osmolovskaya E.A."/>
            <person name="Skryabin K.G."/>
            <person name="Ravin N.V."/>
        </authorList>
    </citation>
    <scope>NUCLEOTIDE SEQUENCE [LARGE SCALE GENOMIC DNA]</scope>
    <source>
        <strain evidence="2 3">SBH6</strain>
    </source>
</reference>
<dbReference type="EMBL" id="CP009552">
    <property type="protein sequence ID" value="AIY89881.1"/>
    <property type="molecule type" value="Genomic_DNA"/>
</dbReference>
<protein>
    <submittedName>
        <fullName evidence="2">Putative bacteriophage protein</fullName>
    </submittedName>
</protein>
<dbReference type="HOGENOM" id="CLU_045101_0_0_2"/>
<gene>
    <name evidence="2" type="ORF">GACE_0832</name>
</gene>
<dbReference type="KEGG" id="gac:GACE_0832"/>
<dbReference type="Pfam" id="PF04865">
    <property type="entry name" value="Baseplate_J"/>
    <property type="match status" value="1"/>
</dbReference>
<organism evidence="2 3">
    <name type="scientific">Geoglobus acetivorans</name>
    <dbReference type="NCBI Taxonomy" id="565033"/>
    <lineage>
        <taxon>Archaea</taxon>
        <taxon>Methanobacteriati</taxon>
        <taxon>Methanobacteriota</taxon>
        <taxon>Archaeoglobi</taxon>
        <taxon>Archaeoglobales</taxon>
        <taxon>Archaeoglobaceae</taxon>
        <taxon>Geoglobus</taxon>
    </lineage>
</organism>
<evidence type="ECO:0000259" key="1">
    <source>
        <dbReference type="Pfam" id="PF04865"/>
    </source>
</evidence>
<dbReference type="STRING" id="565033.GACE_0832"/>
<evidence type="ECO:0000313" key="3">
    <source>
        <dbReference type="Proteomes" id="UP000030624"/>
    </source>
</evidence>
<dbReference type="PANTHER" id="PTHR37829:SF3">
    <property type="entry name" value="PROTEIN JAYE-RELATED"/>
    <property type="match status" value="1"/>
</dbReference>
<dbReference type="eggNOG" id="arCOG10307">
    <property type="taxonomic scope" value="Archaea"/>
</dbReference>
<evidence type="ECO:0000313" key="2">
    <source>
        <dbReference type="EMBL" id="AIY89881.1"/>
    </source>
</evidence>
<feature type="domain" description="Baseplate protein J-like barrel" evidence="1">
    <location>
        <begin position="97"/>
        <end position="184"/>
    </location>
</feature>
<accession>A0A0A7GG09</accession>
<proteinExistence type="predicted"/>
<dbReference type="InterPro" id="IPR006949">
    <property type="entry name" value="Barrel_Baseplate_J-like"/>
</dbReference>
<dbReference type="Proteomes" id="UP000030624">
    <property type="component" value="Chromosome"/>
</dbReference>
<sequence length="390" mass="41313">MTYGVTANGFVPKPFSVIMDELKLLAKQEFGEDIDLSENSRFLRFLRLVAKREDALWQLLEDVYYAGYIDFATGQSLDNIAALVGFVRTPASKATGTVTFSRSTPATADITIPAGTRVATSDGSVTFRTTQAVTLSAGSTSVDAPIEAEQAGSSGNVAANTITKIVDPVSGIESVNNANPTSGGRDAETDEELRYRIKNTLASKGKATVEAIKASVLAVDGVKTVRVEENDTINDYTSTGGLPPKSFRVFVFGGADSDIAQAIFDAKPAGIQPYGDVSATAYDQDGNAYTIYFSRPKVVNIYVDVQITSDGTSIDTQTVIDAVKDYINNLDIGEDVIYAKVLASVMNIQGVVDATVKIDTTSPPAGTSNIAIADTEIAQTDDTMITVTVS</sequence>
<name>A0A0A7GG09_GEOAI</name>